<name>A0A841BZ96_9ACTN</name>
<keyword evidence="4" id="KW-0788">Thiol protease</keyword>
<dbReference type="GO" id="GO:0008234">
    <property type="term" value="F:cysteine-type peptidase activity"/>
    <property type="evidence" value="ECO:0007669"/>
    <property type="project" value="UniProtKB-KW"/>
</dbReference>
<dbReference type="Gene3D" id="6.10.250.3150">
    <property type="match status" value="1"/>
</dbReference>
<evidence type="ECO:0000256" key="4">
    <source>
        <dbReference type="ARBA" id="ARBA00022807"/>
    </source>
</evidence>
<gene>
    <name evidence="8" type="ORF">F4553_005556</name>
</gene>
<dbReference type="SUPFAM" id="SSF54001">
    <property type="entry name" value="Cysteine proteinases"/>
    <property type="match status" value="1"/>
</dbReference>
<keyword evidence="5" id="KW-0175">Coiled coil</keyword>
<dbReference type="EMBL" id="JACHMN010000003">
    <property type="protein sequence ID" value="MBB5872122.1"/>
    <property type="molecule type" value="Genomic_DNA"/>
</dbReference>
<feature type="coiled-coil region" evidence="5">
    <location>
        <begin position="164"/>
        <end position="191"/>
    </location>
</feature>
<protein>
    <submittedName>
        <fullName evidence="8">Cell wall-associated NlpC family hydrolase</fullName>
    </submittedName>
</protein>
<organism evidence="8 9">
    <name type="scientific">Allocatelliglobosispora scoriae</name>
    <dbReference type="NCBI Taxonomy" id="643052"/>
    <lineage>
        <taxon>Bacteria</taxon>
        <taxon>Bacillati</taxon>
        <taxon>Actinomycetota</taxon>
        <taxon>Actinomycetes</taxon>
        <taxon>Micromonosporales</taxon>
        <taxon>Micromonosporaceae</taxon>
        <taxon>Allocatelliglobosispora</taxon>
    </lineage>
</organism>
<comment type="caution">
    <text evidence="8">The sequence shown here is derived from an EMBL/GenBank/DDBJ whole genome shotgun (WGS) entry which is preliminary data.</text>
</comment>
<feature type="signal peptide" evidence="6">
    <location>
        <begin position="1"/>
        <end position="29"/>
    </location>
</feature>
<dbReference type="InterPro" id="IPR038765">
    <property type="entry name" value="Papain-like_cys_pep_sf"/>
</dbReference>
<evidence type="ECO:0000313" key="9">
    <source>
        <dbReference type="Proteomes" id="UP000587527"/>
    </source>
</evidence>
<dbReference type="PROSITE" id="PS51935">
    <property type="entry name" value="NLPC_P60"/>
    <property type="match status" value="1"/>
</dbReference>
<dbReference type="InterPro" id="IPR051794">
    <property type="entry name" value="PG_Endopeptidase_C40"/>
</dbReference>
<keyword evidence="9" id="KW-1185">Reference proteome</keyword>
<keyword evidence="2" id="KW-0645">Protease</keyword>
<evidence type="ECO:0000256" key="2">
    <source>
        <dbReference type="ARBA" id="ARBA00022670"/>
    </source>
</evidence>
<evidence type="ECO:0000256" key="5">
    <source>
        <dbReference type="SAM" id="Coils"/>
    </source>
</evidence>
<evidence type="ECO:0000313" key="8">
    <source>
        <dbReference type="EMBL" id="MBB5872122.1"/>
    </source>
</evidence>
<feature type="domain" description="NlpC/P60" evidence="7">
    <location>
        <begin position="206"/>
        <end position="321"/>
    </location>
</feature>
<dbReference type="InterPro" id="IPR000064">
    <property type="entry name" value="NLP_P60_dom"/>
</dbReference>
<dbReference type="PANTHER" id="PTHR47359:SF3">
    <property type="entry name" value="NLP_P60 DOMAIN-CONTAINING PROTEIN-RELATED"/>
    <property type="match status" value="1"/>
</dbReference>
<comment type="similarity">
    <text evidence="1">Belongs to the peptidase C40 family.</text>
</comment>
<dbReference type="GO" id="GO:0006508">
    <property type="term" value="P:proteolysis"/>
    <property type="evidence" value="ECO:0007669"/>
    <property type="project" value="UniProtKB-KW"/>
</dbReference>
<evidence type="ECO:0000259" key="7">
    <source>
        <dbReference type="PROSITE" id="PS51935"/>
    </source>
</evidence>
<sequence length="321" mass="33805">MSLHRWTLRALIPIVLAAGVALPAASASAEPTAAEVKKQIEVVSAKLEKAVETYNKTNIDLTATKKAITDLRATLGPLADARDAARGKVATLASTAYTSGGLTGLNVLLGGAGQADTLMDRLATLEVIARDQADVLASSVDAGARYDSEKTRLDAVLATQTTQFAQITAQKKQIEADLAKLEDQKRKIGIKAAGGTPYSGTIPDVSGKAGIAVRYAYNAIGTPYVWAADGPDGYDCSGLTKAAWRAAGVTLYHYVPTQWDEVAHIKRSQLAPGDLVFYSGLGHVALYVGNGKVIHAPTFGEVVKISSVDMMTPYGFGRVRT</sequence>
<dbReference type="Pfam" id="PF00877">
    <property type="entry name" value="NLPC_P60"/>
    <property type="match status" value="1"/>
</dbReference>
<accession>A0A841BZ96</accession>
<dbReference type="PANTHER" id="PTHR47359">
    <property type="entry name" value="PEPTIDOGLYCAN DL-ENDOPEPTIDASE CWLO"/>
    <property type="match status" value="1"/>
</dbReference>
<proteinExistence type="inferred from homology"/>
<evidence type="ECO:0000256" key="1">
    <source>
        <dbReference type="ARBA" id="ARBA00007074"/>
    </source>
</evidence>
<dbReference type="Proteomes" id="UP000587527">
    <property type="component" value="Unassembled WGS sequence"/>
</dbReference>
<dbReference type="AlphaFoldDB" id="A0A841BZ96"/>
<evidence type="ECO:0000256" key="3">
    <source>
        <dbReference type="ARBA" id="ARBA00022801"/>
    </source>
</evidence>
<feature type="chain" id="PRO_5039650876" evidence="6">
    <location>
        <begin position="30"/>
        <end position="321"/>
    </location>
</feature>
<keyword evidence="3 8" id="KW-0378">Hydrolase</keyword>
<evidence type="ECO:0000256" key="6">
    <source>
        <dbReference type="SAM" id="SignalP"/>
    </source>
</evidence>
<reference evidence="8 9" key="1">
    <citation type="submission" date="2020-08" db="EMBL/GenBank/DDBJ databases">
        <title>Sequencing the genomes of 1000 actinobacteria strains.</title>
        <authorList>
            <person name="Klenk H.-P."/>
        </authorList>
    </citation>
    <scope>NUCLEOTIDE SEQUENCE [LARGE SCALE GENOMIC DNA]</scope>
    <source>
        <strain evidence="8 9">DSM 45362</strain>
    </source>
</reference>
<keyword evidence="6" id="KW-0732">Signal</keyword>
<dbReference type="RefSeq" id="WP_312875405.1">
    <property type="nucleotide sequence ID" value="NZ_JACHMN010000003.1"/>
</dbReference>
<dbReference type="Gene3D" id="3.90.1720.10">
    <property type="entry name" value="endopeptidase domain like (from Nostoc punctiforme)"/>
    <property type="match status" value="1"/>
</dbReference>